<accession>A0A4R9LX35</accession>
<dbReference type="Pfam" id="PF02222">
    <property type="entry name" value="ATP-grasp"/>
    <property type="match status" value="1"/>
</dbReference>
<dbReference type="GO" id="GO:0005524">
    <property type="term" value="F:ATP binding"/>
    <property type="evidence" value="ECO:0007669"/>
    <property type="project" value="UniProtKB-UniRule"/>
</dbReference>
<dbReference type="SUPFAM" id="SSF52440">
    <property type="entry name" value="PreATP-grasp domain"/>
    <property type="match status" value="1"/>
</dbReference>
<dbReference type="EMBL" id="RQHW01000047">
    <property type="protein sequence ID" value="TGN18820.1"/>
    <property type="molecule type" value="Genomic_DNA"/>
</dbReference>
<protein>
    <submittedName>
        <fullName evidence="7">ATP-grasp domain-containing protein</fullName>
    </submittedName>
</protein>
<dbReference type="Gene3D" id="3.30.1490.20">
    <property type="entry name" value="ATP-grasp fold, A domain"/>
    <property type="match status" value="1"/>
</dbReference>
<dbReference type="PROSITE" id="PS50975">
    <property type="entry name" value="ATP_GRASP"/>
    <property type="match status" value="1"/>
</dbReference>
<evidence type="ECO:0000256" key="3">
    <source>
        <dbReference type="ARBA" id="ARBA00022840"/>
    </source>
</evidence>
<keyword evidence="2" id="KW-0658">Purine biosynthesis</keyword>
<dbReference type="PANTHER" id="PTHR11609">
    <property type="entry name" value="PURINE BIOSYNTHESIS PROTEIN 6/7, PUR6/7"/>
    <property type="match status" value="1"/>
</dbReference>
<keyword evidence="8" id="KW-1185">Reference proteome</keyword>
<evidence type="ECO:0000259" key="6">
    <source>
        <dbReference type="PROSITE" id="PS50975"/>
    </source>
</evidence>
<dbReference type="Proteomes" id="UP000298058">
    <property type="component" value="Unassembled WGS sequence"/>
</dbReference>
<keyword evidence="1 5" id="KW-0547">Nucleotide-binding</keyword>
<sequence length="355" mass="40429">MMALEALPLGFDFYCYSPDPVSPAKKAGVTDFVGEYTDYDSLGKFLEKIDILSFEFENIPGDTLLFLEDYSQKKGLEIFPNPNSLRIAQDRFLEKSHFSKLGLNTPKNHHLTKDNANDKVSIPFPWIVKTLRFGYDGKGQTKVTNESDYQAFLSQSFPTGKEEYLIEEVISFDLEVSVILCRFQDGNILSYGTIENIHKNHILDVSIFPARIEPTLSEKAVQIASSLADSLNYVGIMGVEFFIRENQIYLNEFAPRPHNSGHFSQNAESCSQFLLHLYAVSGLGKPNSFSPKPAVMKNILGNDYRHSLDLCYQLIKDDRYSLHLYGKEEPRAGRKMGHLNFKGEFKDLDPRFFQI</sequence>
<keyword evidence="3 5" id="KW-0067">ATP-binding</keyword>
<dbReference type="InterPro" id="IPR003135">
    <property type="entry name" value="ATP-grasp_carboxylate-amine"/>
</dbReference>
<evidence type="ECO:0000256" key="1">
    <source>
        <dbReference type="ARBA" id="ARBA00022741"/>
    </source>
</evidence>
<dbReference type="InterPro" id="IPR016185">
    <property type="entry name" value="PreATP-grasp_dom_sf"/>
</dbReference>
<comment type="caution">
    <text evidence="7">The sequence shown here is derived from an EMBL/GenBank/DDBJ whole genome shotgun (WGS) entry which is preliminary data.</text>
</comment>
<evidence type="ECO:0000313" key="7">
    <source>
        <dbReference type="EMBL" id="TGN18820.1"/>
    </source>
</evidence>
<dbReference type="GO" id="GO:0005829">
    <property type="term" value="C:cytosol"/>
    <property type="evidence" value="ECO:0007669"/>
    <property type="project" value="TreeGrafter"/>
</dbReference>
<dbReference type="GO" id="GO:0046872">
    <property type="term" value="F:metal ion binding"/>
    <property type="evidence" value="ECO:0007669"/>
    <property type="project" value="InterPro"/>
</dbReference>
<evidence type="ECO:0000256" key="2">
    <source>
        <dbReference type="ARBA" id="ARBA00022755"/>
    </source>
</evidence>
<dbReference type="Pfam" id="PF17769">
    <property type="entry name" value="PurK_C"/>
    <property type="match status" value="1"/>
</dbReference>
<dbReference type="Gene3D" id="3.30.470.20">
    <property type="entry name" value="ATP-grasp fold, B domain"/>
    <property type="match status" value="1"/>
</dbReference>
<dbReference type="PANTHER" id="PTHR11609:SF5">
    <property type="entry name" value="PHOSPHORIBOSYLAMINOIMIDAZOLE CARBOXYLASE"/>
    <property type="match status" value="1"/>
</dbReference>
<evidence type="ECO:0000313" key="8">
    <source>
        <dbReference type="Proteomes" id="UP000298058"/>
    </source>
</evidence>
<dbReference type="Pfam" id="PF22660">
    <property type="entry name" value="RS_preATP-grasp-like"/>
    <property type="match status" value="1"/>
</dbReference>
<dbReference type="AlphaFoldDB" id="A0A4R9LX35"/>
<name>A0A4R9LX35_9LEPT</name>
<feature type="domain" description="ATP-grasp" evidence="6">
    <location>
        <begin position="95"/>
        <end position="281"/>
    </location>
</feature>
<dbReference type="Gene3D" id="3.40.50.20">
    <property type="match status" value="1"/>
</dbReference>
<proteinExistence type="predicted"/>
<dbReference type="InterPro" id="IPR011761">
    <property type="entry name" value="ATP-grasp"/>
</dbReference>
<dbReference type="InterPro" id="IPR013815">
    <property type="entry name" value="ATP_grasp_subdomain_1"/>
</dbReference>
<organism evidence="7 8">
    <name type="scientific">Leptospira idonii</name>
    <dbReference type="NCBI Taxonomy" id="1193500"/>
    <lineage>
        <taxon>Bacteria</taxon>
        <taxon>Pseudomonadati</taxon>
        <taxon>Spirochaetota</taxon>
        <taxon>Spirochaetia</taxon>
        <taxon>Leptospirales</taxon>
        <taxon>Leptospiraceae</taxon>
        <taxon>Leptospira</taxon>
    </lineage>
</organism>
<dbReference type="InterPro" id="IPR040686">
    <property type="entry name" value="PurK_C"/>
</dbReference>
<gene>
    <name evidence="7" type="ORF">EHS15_14625</name>
</gene>
<evidence type="ECO:0000256" key="5">
    <source>
        <dbReference type="PROSITE-ProRule" id="PRU00409"/>
    </source>
</evidence>
<dbReference type="SUPFAM" id="SSF56059">
    <property type="entry name" value="Glutathione synthetase ATP-binding domain-like"/>
    <property type="match status" value="1"/>
</dbReference>
<comment type="pathway">
    <text evidence="4">Purine metabolism.</text>
</comment>
<dbReference type="OrthoDB" id="9804625at2"/>
<evidence type="ECO:0000256" key="4">
    <source>
        <dbReference type="ARBA" id="ARBA00025704"/>
    </source>
</evidence>
<dbReference type="GO" id="GO:0006164">
    <property type="term" value="P:purine nucleotide biosynthetic process"/>
    <property type="evidence" value="ECO:0007669"/>
    <property type="project" value="UniProtKB-KW"/>
</dbReference>
<reference evidence="7" key="1">
    <citation type="journal article" date="2019" name="PLoS Negl. Trop. Dis.">
        <title>Revisiting the worldwide diversity of Leptospira species in the environment.</title>
        <authorList>
            <person name="Vincent A.T."/>
            <person name="Schiettekatte O."/>
            <person name="Bourhy P."/>
            <person name="Veyrier F.J."/>
            <person name="Picardeau M."/>
        </authorList>
    </citation>
    <scope>NUCLEOTIDE SEQUENCE [LARGE SCALE GENOMIC DNA]</scope>
    <source>
        <strain evidence="7">201300427</strain>
    </source>
</reference>
<dbReference type="GO" id="GO:0003824">
    <property type="term" value="F:catalytic activity"/>
    <property type="evidence" value="ECO:0007669"/>
    <property type="project" value="UniProtKB-ARBA"/>
</dbReference>
<dbReference type="InterPro" id="IPR054350">
    <property type="entry name" value="PurT/PurK_preATP-grasp"/>
</dbReference>
<dbReference type="SUPFAM" id="SSF51246">
    <property type="entry name" value="Rudiment single hybrid motif"/>
    <property type="match status" value="1"/>
</dbReference>
<dbReference type="InterPro" id="IPR011054">
    <property type="entry name" value="Rudment_hybrid_motif"/>
</dbReference>